<name>A0AAN6IA89_9EURO</name>
<dbReference type="Proteomes" id="UP001203852">
    <property type="component" value="Unassembled WGS sequence"/>
</dbReference>
<sequence length="232" mass="25977">MSKQHCPWRAWGPNVDVIATMQAIYRTSANVDTFWHMLTTTTDISAEAARNPISRDLAVYEQWRRLGRKLYHTRYKLSRGCLTLASLESCTRPNKSAPIGLTHKDWLHPQTDRSSLRHGSISQVPTIRPSAQVYPSPGLVQHQSLVLPDSNLLSTPGGSRYPNEQTLNFLAVFVQDNARHYRSGSGSGRINKPAACARSTRTVPISCSAALAFLRLPNPYFPRLSSRRPPKE</sequence>
<dbReference type="AlphaFoldDB" id="A0AAN6IA89"/>
<evidence type="ECO:0000313" key="2">
    <source>
        <dbReference type="Proteomes" id="UP001203852"/>
    </source>
</evidence>
<evidence type="ECO:0000313" key="1">
    <source>
        <dbReference type="EMBL" id="KAI1608454.1"/>
    </source>
</evidence>
<reference evidence="1" key="1">
    <citation type="journal article" date="2022" name="bioRxiv">
        <title>Deciphering the potential niche of two novel black yeast fungi from a biological soil crust based on their genomes, phenotypes, and melanin regulation.</title>
        <authorList>
            <consortium name="DOE Joint Genome Institute"/>
            <person name="Carr E.C."/>
            <person name="Barton Q."/>
            <person name="Grambo S."/>
            <person name="Sullivan M."/>
            <person name="Renfro C.M."/>
            <person name="Kuo A."/>
            <person name="Pangilinan J."/>
            <person name="Lipzen A."/>
            <person name="Keymanesh K."/>
            <person name="Savage E."/>
            <person name="Barry K."/>
            <person name="Grigoriev I.V."/>
            <person name="Riekhof W.R."/>
            <person name="Harris S.S."/>
        </authorList>
    </citation>
    <scope>NUCLEOTIDE SEQUENCE</scope>
    <source>
        <strain evidence="1">JF 03-4F</strain>
    </source>
</reference>
<accession>A0AAN6IA89</accession>
<gene>
    <name evidence="1" type="ORF">EDD36DRAFT_100220</name>
</gene>
<comment type="caution">
    <text evidence="1">The sequence shown here is derived from an EMBL/GenBank/DDBJ whole genome shotgun (WGS) entry which is preliminary data.</text>
</comment>
<proteinExistence type="predicted"/>
<dbReference type="EMBL" id="MU404363">
    <property type="protein sequence ID" value="KAI1608454.1"/>
    <property type="molecule type" value="Genomic_DNA"/>
</dbReference>
<keyword evidence="2" id="KW-1185">Reference proteome</keyword>
<protein>
    <submittedName>
        <fullName evidence="1">Uncharacterized protein</fullName>
    </submittedName>
</protein>
<organism evidence="1 2">
    <name type="scientific">Exophiala viscosa</name>
    <dbReference type="NCBI Taxonomy" id="2486360"/>
    <lineage>
        <taxon>Eukaryota</taxon>
        <taxon>Fungi</taxon>
        <taxon>Dikarya</taxon>
        <taxon>Ascomycota</taxon>
        <taxon>Pezizomycotina</taxon>
        <taxon>Eurotiomycetes</taxon>
        <taxon>Chaetothyriomycetidae</taxon>
        <taxon>Chaetothyriales</taxon>
        <taxon>Herpotrichiellaceae</taxon>
        <taxon>Exophiala</taxon>
    </lineage>
</organism>